<dbReference type="Gene3D" id="2.60.20.10">
    <property type="entry name" value="Crystallins"/>
    <property type="match status" value="1"/>
</dbReference>
<keyword evidence="3" id="KW-1185">Reference proteome</keyword>
<organism evidence="2 3">
    <name type="scientific">Actinoplanes flavus</name>
    <dbReference type="NCBI Taxonomy" id="2820290"/>
    <lineage>
        <taxon>Bacteria</taxon>
        <taxon>Bacillati</taxon>
        <taxon>Actinomycetota</taxon>
        <taxon>Actinomycetes</taxon>
        <taxon>Micromonosporales</taxon>
        <taxon>Micromonosporaceae</taxon>
        <taxon>Actinoplanes</taxon>
    </lineage>
</organism>
<proteinExistence type="predicted"/>
<gene>
    <name evidence="2" type="ORF">J5X75_04260</name>
</gene>
<dbReference type="EMBL" id="JAGFNS010000002">
    <property type="protein sequence ID" value="MBO3736732.1"/>
    <property type="molecule type" value="Genomic_DNA"/>
</dbReference>
<evidence type="ECO:0000256" key="1">
    <source>
        <dbReference type="SAM" id="SignalP"/>
    </source>
</evidence>
<evidence type="ECO:0000313" key="2">
    <source>
        <dbReference type="EMBL" id="MBO3736732.1"/>
    </source>
</evidence>
<reference evidence="2 3" key="1">
    <citation type="submission" date="2021-03" db="EMBL/GenBank/DDBJ databases">
        <title>Actinoplanes flavus sp. nov., a novel actinomycete isolated from Coconut Palm rhizosphere soil.</title>
        <authorList>
            <person name="Luo X."/>
        </authorList>
    </citation>
    <scope>NUCLEOTIDE SEQUENCE [LARGE SCALE GENOMIC DNA]</scope>
    <source>
        <strain evidence="2 3">NEAU-H7</strain>
    </source>
</reference>
<comment type="caution">
    <text evidence="2">The sequence shown here is derived from an EMBL/GenBank/DDBJ whole genome shotgun (WGS) entry which is preliminary data.</text>
</comment>
<accession>A0ABS3UD93</accession>
<dbReference type="Proteomes" id="UP000679690">
    <property type="component" value="Unassembled WGS sequence"/>
</dbReference>
<feature type="chain" id="PRO_5046699648" evidence="1">
    <location>
        <begin position="21"/>
        <end position="153"/>
    </location>
</feature>
<name>A0ABS3UD93_9ACTN</name>
<feature type="signal peptide" evidence="1">
    <location>
        <begin position="1"/>
        <end position="20"/>
    </location>
</feature>
<keyword evidence="1" id="KW-0732">Signal</keyword>
<evidence type="ECO:0000313" key="3">
    <source>
        <dbReference type="Proteomes" id="UP000679690"/>
    </source>
</evidence>
<sequence length="153" mass="16411">MIKKLALTLTAALAAGLAVGAPAAASDDSLVRSIKGHGIDACPAESLCLYEHSKYNGDSDASIWVVSDDVQRLSEHGADDTASSAYLNAPNRWSVSLWRDVVWCGDHVRLNQVVRGVPSLHDAYGYTGCLGEEKQSHSKIRLNDSVSSVLFLK</sequence>
<dbReference type="RefSeq" id="WP_208465945.1">
    <property type="nucleotide sequence ID" value="NZ_JAGFNS010000002.1"/>
</dbReference>
<protein>
    <submittedName>
        <fullName evidence="2">Peptidase inhibitor family I36 protein</fullName>
    </submittedName>
</protein>
<dbReference type="Pfam" id="PF03995">
    <property type="entry name" value="Inhibitor_I36"/>
    <property type="match status" value="1"/>
</dbReference>